<proteinExistence type="predicted"/>
<reference evidence="2" key="1">
    <citation type="submission" date="2024-02" db="EMBL/GenBank/DDBJ databases">
        <title>Tomenella chthoni gen. nov. sp. nov., a member of the family Jonesiaceae isolated from bat guano.</title>
        <authorList>
            <person name="Miller S.L."/>
            <person name="King J."/>
            <person name="Sankaranarayanan K."/>
            <person name="Lawson P.A."/>
        </authorList>
    </citation>
    <scope>NUCLEOTIDE SEQUENCE</scope>
    <source>
        <strain evidence="2">BS-20</strain>
    </source>
</reference>
<name>A0AAU7DVH0_9MICO</name>
<organism evidence="2">
    <name type="scientific">Jonesiaceae bacterium BS-20</name>
    <dbReference type="NCBI Taxonomy" id="3120821"/>
    <lineage>
        <taxon>Bacteria</taxon>
        <taxon>Bacillati</taxon>
        <taxon>Actinomycetota</taxon>
        <taxon>Actinomycetes</taxon>
        <taxon>Micrococcales</taxon>
        <taxon>Jonesiaceae</taxon>
    </lineage>
</organism>
<dbReference type="AlphaFoldDB" id="A0AAU7DVH0"/>
<keyword evidence="1" id="KW-0812">Transmembrane</keyword>
<feature type="transmembrane region" description="Helical" evidence="1">
    <location>
        <begin position="64"/>
        <end position="84"/>
    </location>
</feature>
<evidence type="ECO:0000313" key="2">
    <source>
        <dbReference type="EMBL" id="XBH21700.1"/>
    </source>
</evidence>
<dbReference type="EMBL" id="CP146203">
    <property type="protein sequence ID" value="XBH21700.1"/>
    <property type="molecule type" value="Genomic_DNA"/>
</dbReference>
<protein>
    <submittedName>
        <fullName evidence="2">Uncharacterized protein</fullName>
    </submittedName>
</protein>
<accession>A0AAU7DVH0</accession>
<feature type="transmembrane region" description="Helical" evidence="1">
    <location>
        <begin position="28"/>
        <end position="52"/>
    </location>
</feature>
<evidence type="ECO:0000256" key="1">
    <source>
        <dbReference type="SAM" id="Phobius"/>
    </source>
</evidence>
<keyword evidence="1" id="KW-1133">Transmembrane helix</keyword>
<keyword evidence="1" id="KW-0472">Membrane</keyword>
<gene>
    <name evidence="2" type="ORF">V5R04_00270</name>
</gene>
<sequence length="85" mass="8932">MMKKLMLINPTPTAPPGVSDMVEKVIGWLMWAGWAAVIVGFIVAGIMLVIANDRGMGNENVKKVGLVIMGAIIIASALTLANALL</sequence>